<feature type="domain" description="SAC3/GANP/THP3 conserved" evidence="3">
    <location>
        <begin position="162"/>
        <end position="466"/>
    </location>
</feature>
<evidence type="ECO:0000259" key="3">
    <source>
        <dbReference type="Pfam" id="PF03399"/>
    </source>
</evidence>
<feature type="compositionally biased region" description="Polar residues" evidence="2">
    <location>
        <begin position="26"/>
        <end position="39"/>
    </location>
</feature>
<dbReference type="InterPro" id="IPR005062">
    <property type="entry name" value="SAC3/GANP/THP3_conserved"/>
</dbReference>
<feature type="coiled-coil region" evidence="1">
    <location>
        <begin position="642"/>
        <end position="705"/>
    </location>
</feature>
<feature type="compositionally biased region" description="Low complexity" evidence="2">
    <location>
        <begin position="7"/>
        <end position="17"/>
    </location>
</feature>
<dbReference type="PANTHER" id="PTHR12436">
    <property type="entry name" value="80 KDA MCM3-ASSOCIATED PROTEIN"/>
    <property type="match status" value="1"/>
</dbReference>
<protein>
    <recommendedName>
        <fullName evidence="3">SAC3/GANP/THP3 conserved domain-containing protein</fullName>
    </recommendedName>
</protein>
<evidence type="ECO:0000313" key="4">
    <source>
        <dbReference type="EMBL" id="KAI8581106.1"/>
    </source>
</evidence>
<evidence type="ECO:0000256" key="2">
    <source>
        <dbReference type="SAM" id="MobiDB-lite"/>
    </source>
</evidence>
<sequence>MNTPPNRGRAASAATNRGRGRGRAKSGSNSPFAGHNNGQAGDGDPSWQNSQWSQQGKRGNNNRNRPVQQKNNALNYSLDDLLPGSDEEVISQTTTRSKAQTLDERAARFSANANAKKIHYEELKKMRAHEREDAMRKGLIDDPDKPRKLQDAIKFTGTCQDMCPQFERLERELQHGLDQLEKDEQGNADPTKCVKTYRRSAAGNEQELPSDVRPPPVLERTLDHLFNNVLGENPIEKCHVFIRDRTRAVRKDFGVQNVKNMDAVRAHERIARFHILSLHEMCELDEEKFSEQQENEQLRKVLVSLAQFYDDLSKVGIYSDNEAEFRAYQILTYIRDQDVVRWAQTLRLPIFTHPLVQRALEFHALAQRNNEIMGTSARRNKPANCEAAQNFFTRFFKMVADKDTTFLMACMLEGHFPDIRKGAMKAMNKTYNIRYSGISAEIVRQMLGYDSVQDCVKEAELYGILVDHASPVPVIHFSGTTLNGTKKPLFIEPLSNPKPKKSHLLVEPKKIGLTFSDIICRNLGGSSSTLPRTSRAIPILRPSSTTLFDESKRVSAPSLPAKPARASIPFTSIPPATAAPTISTSASVQSKNTLPITASPFKGAIKPGFFALANVEALEQKYKPSQSKESEAEKLIAKQKAEALAKKEADEQLKRKEAAEKARIEEERRRQEAEKARQLAELERQRQLEAARIRAEEEATIAKKKADEEAHLKVLAKTRKMVIVSQLQNQICNDIMKQVIEQQVKKIAFARYFELTKVKRVVDVWRYRTNQKIAERKAVAERLEKIRHTLSKMQVANPSTVAKIHTLDGDVTNASTDAMNETDMTDNGPEDIDAYCKELIREVEQESQWRDQLWQQEDYAQYLYPALLPSLSSVPNHSPSTVQAWQLLICVEYWNSQPAQWIRHKFDLSEATGIKHIQQPKLNITFQSVASDADLDKKLFINTGAIIYQLSDERQSNSNDLKNAEYWNQEKERFHSFMRRIQQASPQLRVPIVLLYWPLQPGLEKELKENIPSMLNVFTTSVLSEHRVVVMSPKNVCEDLPEVIKWVGQHGRKPNQLTKALKVEVVMEKFWEVMNWSMAYIYQRLSQPPPATVDDTVQNINHLVSIHNKAIDHLVILFGKEDMHDDDYMLPYMKPRPFAGRTITSADLYLLHTEWLSQIKFQISKVEVPSSAQDMCHIFSTVSGSAFHVIQNEIIQHGTMTIIDTNKFKLALDSFQHDAFQIFQDGSHQVRKRKYPMDTGGLRVTKKMDITTSSSSMLL</sequence>
<evidence type="ECO:0000256" key="1">
    <source>
        <dbReference type="SAM" id="Coils"/>
    </source>
</evidence>
<feature type="compositionally biased region" description="Polar residues" evidence="2">
    <location>
        <begin position="46"/>
        <end position="57"/>
    </location>
</feature>
<dbReference type="GO" id="GO:0006406">
    <property type="term" value="P:mRNA export from nucleus"/>
    <property type="evidence" value="ECO:0007669"/>
    <property type="project" value="TreeGrafter"/>
</dbReference>
<comment type="caution">
    <text evidence="4">The sequence shown here is derived from an EMBL/GenBank/DDBJ whole genome shotgun (WGS) entry which is preliminary data.</text>
</comment>
<dbReference type="Pfam" id="PF03399">
    <property type="entry name" value="SAC3_GANP"/>
    <property type="match status" value="1"/>
</dbReference>
<evidence type="ECO:0000313" key="5">
    <source>
        <dbReference type="Proteomes" id="UP001206595"/>
    </source>
</evidence>
<dbReference type="GO" id="GO:0005737">
    <property type="term" value="C:cytoplasm"/>
    <property type="evidence" value="ECO:0007669"/>
    <property type="project" value="TreeGrafter"/>
</dbReference>
<keyword evidence="1" id="KW-0175">Coiled coil</keyword>
<dbReference type="RefSeq" id="XP_051446110.1">
    <property type="nucleotide sequence ID" value="XM_051587960.1"/>
</dbReference>
<dbReference type="PANTHER" id="PTHR12436:SF3">
    <property type="entry name" value="GERMINAL-CENTER ASSOCIATED NUCLEAR PROTEIN"/>
    <property type="match status" value="1"/>
</dbReference>
<gene>
    <name evidence="4" type="ORF">K450DRAFT_234669</name>
</gene>
<feature type="region of interest" description="Disordered" evidence="2">
    <location>
        <begin position="1"/>
        <end position="70"/>
    </location>
</feature>
<reference evidence="4" key="1">
    <citation type="submission" date="2021-06" db="EMBL/GenBank/DDBJ databases">
        <authorList>
            <consortium name="DOE Joint Genome Institute"/>
            <person name="Mondo S.J."/>
            <person name="Amses K.R."/>
            <person name="Simmons D.R."/>
            <person name="Longcore J.E."/>
            <person name="Seto K."/>
            <person name="Alves G.H."/>
            <person name="Bonds A.E."/>
            <person name="Quandt C.A."/>
            <person name="Davis W.J."/>
            <person name="Chang Y."/>
            <person name="Letcher P.M."/>
            <person name="Powell M.J."/>
            <person name="Kuo A."/>
            <person name="Labutti K."/>
            <person name="Pangilinan J."/>
            <person name="Andreopoulos W."/>
            <person name="Tritt A."/>
            <person name="Riley R."/>
            <person name="Hundley H."/>
            <person name="Johnson J."/>
            <person name="Lipzen A."/>
            <person name="Barry K."/>
            <person name="Berbee M.L."/>
            <person name="Buchler N.E."/>
            <person name="Grigoriev I.V."/>
            <person name="Spatafora J.W."/>
            <person name="Stajich J.E."/>
            <person name="James T.Y."/>
        </authorList>
    </citation>
    <scope>NUCLEOTIDE SEQUENCE</scope>
    <source>
        <strain evidence="4">AG</strain>
    </source>
</reference>
<dbReference type="GO" id="GO:0070390">
    <property type="term" value="C:transcription export complex 2"/>
    <property type="evidence" value="ECO:0007669"/>
    <property type="project" value="TreeGrafter"/>
</dbReference>
<dbReference type="Proteomes" id="UP001206595">
    <property type="component" value="Unassembled WGS sequence"/>
</dbReference>
<dbReference type="Gene3D" id="1.25.40.990">
    <property type="match status" value="1"/>
</dbReference>
<dbReference type="AlphaFoldDB" id="A0AAD5EBY8"/>
<proteinExistence type="predicted"/>
<dbReference type="EMBL" id="MU620908">
    <property type="protein sequence ID" value="KAI8581106.1"/>
    <property type="molecule type" value="Genomic_DNA"/>
</dbReference>
<dbReference type="InterPro" id="IPR045107">
    <property type="entry name" value="SAC3/GANP/THP3"/>
</dbReference>
<organism evidence="4 5">
    <name type="scientific">Umbelopsis ramanniana AG</name>
    <dbReference type="NCBI Taxonomy" id="1314678"/>
    <lineage>
        <taxon>Eukaryota</taxon>
        <taxon>Fungi</taxon>
        <taxon>Fungi incertae sedis</taxon>
        <taxon>Mucoromycota</taxon>
        <taxon>Mucoromycotina</taxon>
        <taxon>Umbelopsidomycetes</taxon>
        <taxon>Umbelopsidales</taxon>
        <taxon>Umbelopsidaceae</taxon>
        <taxon>Umbelopsis</taxon>
    </lineage>
</organism>
<dbReference type="GeneID" id="75913305"/>
<name>A0AAD5EBY8_UMBRA</name>
<keyword evidence="5" id="KW-1185">Reference proteome</keyword>
<accession>A0AAD5EBY8</accession>
<reference evidence="4" key="2">
    <citation type="journal article" date="2022" name="Proc. Natl. Acad. Sci. U.S.A.">
        <title>Diploid-dominant life cycles characterize the early evolution of Fungi.</title>
        <authorList>
            <person name="Amses K.R."/>
            <person name="Simmons D.R."/>
            <person name="Longcore J.E."/>
            <person name="Mondo S.J."/>
            <person name="Seto K."/>
            <person name="Jeronimo G.H."/>
            <person name="Bonds A.E."/>
            <person name="Quandt C.A."/>
            <person name="Davis W.J."/>
            <person name="Chang Y."/>
            <person name="Federici B.A."/>
            <person name="Kuo A."/>
            <person name="LaButti K."/>
            <person name="Pangilinan J."/>
            <person name="Andreopoulos W."/>
            <person name="Tritt A."/>
            <person name="Riley R."/>
            <person name="Hundley H."/>
            <person name="Johnson J."/>
            <person name="Lipzen A."/>
            <person name="Barry K."/>
            <person name="Lang B.F."/>
            <person name="Cuomo C.A."/>
            <person name="Buchler N.E."/>
            <person name="Grigoriev I.V."/>
            <person name="Spatafora J.W."/>
            <person name="Stajich J.E."/>
            <person name="James T.Y."/>
        </authorList>
    </citation>
    <scope>NUCLEOTIDE SEQUENCE</scope>
    <source>
        <strain evidence="4">AG</strain>
    </source>
</reference>